<name>A0A6S7H2Q4_PARCT</name>
<reference evidence="1" key="1">
    <citation type="submission" date="2020-04" db="EMBL/GenBank/DDBJ databases">
        <authorList>
            <person name="Alioto T."/>
            <person name="Alioto T."/>
            <person name="Gomez Garrido J."/>
        </authorList>
    </citation>
    <scope>NUCLEOTIDE SEQUENCE</scope>
    <source>
        <strain evidence="1">A484AB</strain>
    </source>
</reference>
<evidence type="ECO:0000313" key="1">
    <source>
        <dbReference type="EMBL" id="CAB3990621.1"/>
    </source>
</evidence>
<dbReference type="EMBL" id="CACRXK020001693">
    <property type="protein sequence ID" value="CAB3990621.1"/>
    <property type="molecule type" value="Genomic_DNA"/>
</dbReference>
<sequence>LRAAMHAGSWKRQEKVSVLKENNMQENVYFDWKDLLVVQHQVYDNMLFNAIYEDLRRR</sequence>
<evidence type="ECO:0000313" key="2">
    <source>
        <dbReference type="Proteomes" id="UP001152795"/>
    </source>
</evidence>
<dbReference type="Proteomes" id="UP001152795">
    <property type="component" value="Unassembled WGS sequence"/>
</dbReference>
<protein>
    <submittedName>
        <fullName evidence="1">Uncharacterized protein</fullName>
    </submittedName>
</protein>
<accession>A0A6S7H2Q4</accession>
<keyword evidence="2" id="KW-1185">Reference proteome</keyword>
<gene>
    <name evidence="1" type="ORF">PACLA_8A032771</name>
</gene>
<comment type="caution">
    <text evidence="1">The sequence shown here is derived from an EMBL/GenBank/DDBJ whole genome shotgun (WGS) entry which is preliminary data.</text>
</comment>
<feature type="non-terminal residue" evidence="1">
    <location>
        <position position="58"/>
    </location>
</feature>
<proteinExistence type="predicted"/>
<feature type="non-terminal residue" evidence="1">
    <location>
        <position position="1"/>
    </location>
</feature>
<dbReference type="AlphaFoldDB" id="A0A6S7H2Q4"/>
<organism evidence="1 2">
    <name type="scientific">Paramuricea clavata</name>
    <name type="common">Red gorgonian</name>
    <name type="synonym">Violescent sea-whip</name>
    <dbReference type="NCBI Taxonomy" id="317549"/>
    <lineage>
        <taxon>Eukaryota</taxon>
        <taxon>Metazoa</taxon>
        <taxon>Cnidaria</taxon>
        <taxon>Anthozoa</taxon>
        <taxon>Octocorallia</taxon>
        <taxon>Malacalcyonacea</taxon>
        <taxon>Plexauridae</taxon>
        <taxon>Paramuricea</taxon>
    </lineage>
</organism>